<dbReference type="AlphaFoldDB" id="A0AAW9DPU3"/>
<sequence>MDDVATAHEGQTAGPAGEEAVRRDQHGLAMIGAYPDFANPDLVETMPLTARTLIDIGCGGGAIGAAYLRRNPRARMLGVDIDPGSIEVARTRLTEAAVCDVQTEAFPFDLSEGVDCLVYGDVLEHLADPWAVLARHVEVLNPDGTVLVCFPNVEHWSITYRLLKGSFDYEDAGLLDRTHLRWFTPRTMGAALERAGLTVCDVRPRPVDPTEAARFVEAMGPALGALGIDTGDYLNRAAPIQFVWRAKKQPRPRLVLGATMLPPVGGVSDARVIEPVRAMATDASLLTSIRPESELTPIFEGGAQVAVLHRPLLLGEPGLARVRELIRRGYVVVSEFDDHPGFLEARGVSQADLLTFTAVHAVQTSTEALAAVLCGFNPEIAVFPNAVAELPTPVNFADPERMTLFFGALNREEDWAPYMPVLNEVLRAVGARLAVTVVHDRGFFDALDTTEKTFVPTCDYPTYRGLLAQSEISFMPLQDTVFNQAKSDLKFLEASAARVVSLCSPVVYEASVREGETGLLFRSPDHLRMQLLRLLAYPDAARRLAEAARAEVSAGRMLAYQVRARTDWYHALWARREELTEALRARVPALFA</sequence>
<feature type="region of interest" description="Disordered" evidence="1">
    <location>
        <begin position="1"/>
        <end position="20"/>
    </location>
</feature>
<dbReference type="InterPro" id="IPR029063">
    <property type="entry name" value="SAM-dependent_MTases_sf"/>
</dbReference>
<feature type="domain" description="Spore protein YkvP/CgeB glycosyl transferase-like" evidence="3">
    <location>
        <begin position="452"/>
        <end position="555"/>
    </location>
</feature>
<dbReference type="SUPFAM" id="SSF53756">
    <property type="entry name" value="UDP-Glycosyltransferase/glycogen phosphorylase"/>
    <property type="match status" value="1"/>
</dbReference>
<dbReference type="Gene3D" id="3.40.50.2000">
    <property type="entry name" value="Glycogen Phosphorylase B"/>
    <property type="match status" value="1"/>
</dbReference>
<dbReference type="Pfam" id="PF08242">
    <property type="entry name" value="Methyltransf_12"/>
    <property type="match status" value="1"/>
</dbReference>
<dbReference type="RefSeq" id="WP_319613953.1">
    <property type="nucleotide sequence ID" value="NZ_JAWXYB010000018.1"/>
</dbReference>
<dbReference type="Pfam" id="PF13524">
    <property type="entry name" value="Glyco_trans_1_2"/>
    <property type="match status" value="1"/>
</dbReference>
<dbReference type="Proteomes" id="UP001279553">
    <property type="component" value="Unassembled WGS sequence"/>
</dbReference>
<keyword evidence="5" id="KW-1185">Reference proteome</keyword>
<dbReference type="Gene3D" id="3.40.50.150">
    <property type="entry name" value="Vaccinia Virus protein VP39"/>
    <property type="match status" value="1"/>
</dbReference>
<evidence type="ECO:0000259" key="3">
    <source>
        <dbReference type="Pfam" id="PF13524"/>
    </source>
</evidence>
<evidence type="ECO:0000259" key="2">
    <source>
        <dbReference type="Pfam" id="PF08242"/>
    </source>
</evidence>
<dbReference type="GO" id="GO:0008168">
    <property type="term" value="F:methyltransferase activity"/>
    <property type="evidence" value="ECO:0007669"/>
    <property type="project" value="UniProtKB-KW"/>
</dbReference>
<keyword evidence="4" id="KW-0489">Methyltransferase</keyword>
<feature type="domain" description="Methyltransferase type 12" evidence="2">
    <location>
        <begin position="54"/>
        <end position="145"/>
    </location>
</feature>
<protein>
    <submittedName>
        <fullName evidence="4">Methyltransferase domain-containing protein</fullName>
    </submittedName>
</protein>
<dbReference type="InterPro" id="IPR013217">
    <property type="entry name" value="Methyltransf_12"/>
</dbReference>
<dbReference type="GO" id="GO:0032259">
    <property type="term" value="P:methylation"/>
    <property type="evidence" value="ECO:0007669"/>
    <property type="project" value="UniProtKB-KW"/>
</dbReference>
<gene>
    <name evidence="4" type="ORF">SIL87_09680</name>
</gene>
<dbReference type="CDD" id="cd02440">
    <property type="entry name" value="AdoMet_MTases"/>
    <property type="match status" value="1"/>
</dbReference>
<proteinExistence type="predicted"/>
<dbReference type="PANTHER" id="PTHR43861">
    <property type="entry name" value="TRANS-ACONITATE 2-METHYLTRANSFERASE-RELATED"/>
    <property type="match status" value="1"/>
</dbReference>
<keyword evidence="4" id="KW-0808">Transferase</keyword>
<reference evidence="4 5" key="1">
    <citation type="submission" date="2023-11" db="EMBL/GenBank/DDBJ databases">
        <title>MicrobeMod: A computational toolkit for identifying prokaryotic methylation and restriction-modification with nanopore sequencing.</title>
        <authorList>
            <person name="Crits-Christoph A."/>
            <person name="Kang S.C."/>
            <person name="Lee H."/>
            <person name="Ostrov N."/>
        </authorList>
    </citation>
    <scope>NUCLEOTIDE SEQUENCE [LARGE SCALE GENOMIC DNA]</scope>
    <source>
        <strain evidence="4 5">DSMZ 700</strain>
    </source>
</reference>
<dbReference type="InterPro" id="IPR055259">
    <property type="entry name" value="YkvP/CgeB_Glyco_trans-like"/>
</dbReference>
<dbReference type="SUPFAM" id="SSF53335">
    <property type="entry name" value="S-adenosyl-L-methionine-dependent methyltransferases"/>
    <property type="match status" value="1"/>
</dbReference>
<evidence type="ECO:0000313" key="4">
    <source>
        <dbReference type="EMBL" id="MDX5931033.1"/>
    </source>
</evidence>
<accession>A0AAW9DPU3</accession>
<organism evidence="4 5">
    <name type="scientific">Acidiphilium acidophilum</name>
    <name type="common">Thiobacillus acidophilus</name>
    <dbReference type="NCBI Taxonomy" id="76588"/>
    <lineage>
        <taxon>Bacteria</taxon>
        <taxon>Pseudomonadati</taxon>
        <taxon>Pseudomonadota</taxon>
        <taxon>Alphaproteobacteria</taxon>
        <taxon>Acetobacterales</taxon>
        <taxon>Acidocellaceae</taxon>
        <taxon>Acidiphilium</taxon>
    </lineage>
</organism>
<evidence type="ECO:0000256" key="1">
    <source>
        <dbReference type="SAM" id="MobiDB-lite"/>
    </source>
</evidence>
<dbReference type="EMBL" id="JAWXYB010000018">
    <property type="protein sequence ID" value="MDX5931033.1"/>
    <property type="molecule type" value="Genomic_DNA"/>
</dbReference>
<name>A0AAW9DPU3_ACIAO</name>
<comment type="caution">
    <text evidence="4">The sequence shown here is derived from an EMBL/GenBank/DDBJ whole genome shotgun (WGS) entry which is preliminary data.</text>
</comment>
<evidence type="ECO:0000313" key="5">
    <source>
        <dbReference type="Proteomes" id="UP001279553"/>
    </source>
</evidence>